<reference evidence="1 2" key="1">
    <citation type="submission" date="2019-03" db="EMBL/GenBank/DDBJ databases">
        <title>Single cell metagenomics reveals metabolic interactions within the superorganism composed of flagellate Streblomastix strix and complex community of Bacteroidetes bacteria on its surface.</title>
        <authorList>
            <person name="Treitli S.C."/>
            <person name="Kolisko M."/>
            <person name="Husnik F."/>
            <person name="Keeling P."/>
            <person name="Hampl V."/>
        </authorList>
    </citation>
    <scope>NUCLEOTIDE SEQUENCE [LARGE SCALE GENOMIC DNA]</scope>
    <source>
        <strain evidence="1">ST1C</strain>
    </source>
</reference>
<evidence type="ECO:0000313" key="2">
    <source>
        <dbReference type="Proteomes" id="UP000324800"/>
    </source>
</evidence>
<organism evidence="1 2">
    <name type="scientific">Streblomastix strix</name>
    <dbReference type="NCBI Taxonomy" id="222440"/>
    <lineage>
        <taxon>Eukaryota</taxon>
        <taxon>Metamonada</taxon>
        <taxon>Preaxostyla</taxon>
        <taxon>Oxymonadida</taxon>
        <taxon>Streblomastigidae</taxon>
        <taxon>Streblomastix</taxon>
    </lineage>
</organism>
<evidence type="ECO:0008006" key="3">
    <source>
        <dbReference type="Google" id="ProtNLM"/>
    </source>
</evidence>
<accession>A0A5J4VGT1</accession>
<protein>
    <recommendedName>
        <fullName evidence="3">Major capsid protein</fullName>
    </recommendedName>
</protein>
<proteinExistence type="predicted"/>
<dbReference type="Proteomes" id="UP000324800">
    <property type="component" value="Unassembled WGS sequence"/>
</dbReference>
<evidence type="ECO:0000313" key="1">
    <source>
        <dbReference type="EMBL" id="KAA6381752.1"/>
    </source>
</evidence>
<dbReference type="AlphaFoldDB" id="A0A5J4VGT1"/>
<sequence>MSFASSDYLKRLASAQHSDYINSYSQFQEVMQTQTIVAQSFNISKQQFYDQPVTQLTNDGAHYTRAPLGTRGLSTCSCVQTCQISWQIEIPANTLAIQVNAILATGAAGLVRDRQISNYNAIDTGNWITPQTVTVESGATAATMQPYNTDEHIKFWLGFSTACGPFNQIAICKDSQKLWDTSIYAREQAIIASNSLTNECTANSVTVSPLESIVQGKRHCGVFIDIPVSAISVAGAFNYLIPYPIVFSGVMDLNQLNPIFNSFPVFTRNYAQLHIQLWMQDFLQDLKVVWLNKYNPVNNTYLAYAMIPPEKPDIISLKNRDGVAYNNYSVRLVNMEGKPDTTTIPTATISQIKNARFNELYINNLCFNIENEAVIVDMIRQTRLVNFPTQVLRTQSSNYPASNIANGGGVIQSIMSFANIKSIFFTFVMSQYPTWFFPVLLKNIDLIIDQRHVISSAYPALTQDVCGQMFDCFVDQDVVSASSDLYHSLVFENESIDDHNYPYGIEILEADGQHRPLSNLFYATTLYRGSKAIKTYYLNKFMLAWKLATDDSFMRGYNSSKIGARTNIQVQLGMTPVNNICTDTAIIPVDLDQNNFSYFKSTRCYPDIKNVQLTPLTHYLCDGIVRIMFDDNPDPQVLSLEVIGEISGSAIRSG</sequence>
<dbReference type="EMBL" id="SNRW01007145">
    <property type="protein sequence ID" value="KAA6381752.1"/>
    <property type="molecule type" value="Genomic_DNA"/>
</dbReference>
<comment type="caution">
    <text evidence="1">The sequence shown here is derived from an EMBL/GenBank/DDBJ whole genome shotgun (WGS) entry which is preliminary data.</text>
</comment>
<name>A0A5J4VGT1_9EUKA</name>
<gene>
    <name evidence="1" type="ORF">EZS28_022721</name>
</gene>